<accession>A0A3B0RCC5</accession>
<dbReference type="EMBL" id="UOED01000063">
    <property type="protein sequence ID" value="VAV90944.1"/>
    <property type="molecule type" value="Genomic_DNA"/>
</dbReference>
<evidence type="ECO:0000313" key="5">
    <source>
        <dbReference type="EMBL" id="VAV90944.1"/>
    </source>
</evidence>
<name>A0A3B0RCC5_9ZZZZ</name>
<evidence type="ECO:0000256" key="3">
    <source>
        <dbReference type="ARBA" id="ARBA00023002"/>
    </source>
</evidence>
<dbReference type="InterPro" id="IPR007803">
    <property type="entry name" value="Asp/Arg/Pro-Hydrxlase"/>
</dbReference>
<dbReference type="Gene3D" id="2.60.120.330">
    <property type="entry name" value="B-lactam Antibiotic, Isopenicillin N Synthase, Chain"/>
    <property type="match status" value="1"/>
</dbReference>
<dbReference type="Pfam" id="PF13432">
    <property type="entry name" value="TPR_16"/>
    <property type="match status" value="1"/>
</dbReference>
<dbReference type="InterPro" id="IPR051821">
    <property type="entry name" value="Asp/Asn_beta-hydroxylase"/>
</dbReference>
<dbReference type="AlphaFoldDB" id="A0A3B0RCC5"/>
<gene>
    <name evidence="5" type="ORF">MNBD_ALPHA02-655</name>
</gene>
<reference evidence="5" key="1">
    <citation type="submission" date="2018-06" db="EMBL/GenBank/DDBJ databases">
        <authorList>
            <person name="Zhirakovskaya E."/>
        </authorList>
    </citation>
    <scope>NUCLEOTIDE SEQUENCE</scope>
</reference>
<dbReference type="InterPro" id="IPR011990">
    <property type="entry name" value="TPR-like_helical_dom_sf"/>
</dbReference>
<dbReference type="InterPro" id="IPR027443">
    <property type="entry name" value="IPNS-like_sf"/>
</dbReference>
<evidence type="ECO:0000256" key="2">
    <source>
        <dbReference type="ARBA" id="ARBA00022964"/>
    </source>
</evidence>
<dbReference type="PANTHER" id="PTHR46332">
    <property type="entry name" value="ASPARTATE BETA-HYDROXYLASE DOMAIN-CONTAINING PROTEIN 2"/>
    <property type="match status" value="1"/>
</dbReference>
<comment type="similarity">
    <text evidence="1">Belongs to the aspartyl/asparaginyl beta-hydroxylase family.</text>
</comment>
<protein>
    <recommendedName>
        <fullName evidence="4">Aspartyl/asparaginy/proline hydroxylase domain-containing protein</fullName>
    </recommendedName>
</protein>
<dbReference type="Pfam" id="PF05118">
    <property type="entry name" value="Asp_Arg_Hydrox"/>
    <property type="match status" value="1"/>
</dbReference>
<dbReference type="GO" id="GO:0016020">
    <property type="term" value="C:membrane"/>
    <property type="evidence" value="ECO:0007669"/>
    <property type="project" value="TreeGrafter"/>
</dbReference>
<dbReference type="Pfam" id="PF14559">
    <property type="entry name" value="TPR_19"/>
    <property type="match status" value="1"/>
</dbReference>
<dbReference type="InterPro" id="IPR019734">
    <property type="entry name" value="TPR_rpt"/>
</dbReference>
<dbReference type="Gene3D" id="1.25.40.10">
    <property type="entry name" value="Tetratricopeptide repeat domain"/>
    <property type="match status" value="1"/>
</dbReference>
<evidence type="ECO:0000256" key="1">
    <source>
        <dbReference type="ARBA" id="ARBA00007730"/>
    </source>
</evidence>
<dbReference type="SMART" id="SM00028">
    <property type="entry name" value="TPR"/>
    <property type="match status" value="3"/>
</dbReference>
<feature type="domain" description="Aspartyl/asparaginy/proline hydroxylase" evidence="4">
    <location>
        <begin position="271"/>
        <end position="399"/>
    </location>
</feature>
<evidence type="ECO:0000259" key="4">
    <source>
        <dbReference type="Pfam" id="PF05118"/>
    </source>
</evidence>
<organism evidence="5">
    <name type="scientific">hydrothermal vent metagenome</name>
    <dbReference type="NCBI Taxonomy" id="652676"/>
    <lineage>
        <taxon>unclassified sequences</taxon>
        <taxon>metagenomes</taxon>
        <taxon>ecological metagenomes</taxon>
    </lineage>
</organism>
<dbReference type="PANTHER" id="PTHR46332:SF5">
    <property type="entry name" value="ASPARTATE BETA-HYDROXYLASE DOMAIN CONTAINING 2"/>
    <property type="match status" value="1"/>
</dbReference>
<dbReference type="SUPFAM" id="SSF51197">
    <property type="entry name" value="Clavaminate synthase-like"/>
    <property type="match status" value="1"/>
</dbReference>
<sequence length="426" mass="48400">MVILADLEQQAQNYYSQDDMAKAIDVCQKILLEQPDHPKALDLLSTAAIERGDFVEAEQYLTVLAKTYPEDAVVEIKLGYAQEKQGKLAAALATYLSCYERYPENPVIFLYLGYVHILMGDEEKAAEIFSLGEDVDENMLRAHLNPQLGEILRKRSKIAGQTIHKVLTELHLATIRDMADGDNLTRIYDAVWPQVDVRDFSYKDENQKPHLFYIPDLPAVPYFKRENMDWVADIEAAFDKVKQEVLNNMDLEGDGKPYLPPDMPMSGEHWDKIVGKMNWASVHLYKQGVANDEVIAKFSEVMKALKNVPLALIDGNPSEVFISVLKPEIKIPSHFGVANNVLTVHFPLLVPEGCGLRVGQDKFLQKEGEIIAFDDSYDHEAWNPSPDIRIVLIFEVWHPNLTEDEQKSVSATFEARKKWLEDRSVV</sequence>
<keyword evidence="3" id="KW-0560">Oxidoreductase</keyword>
<dbReference type="SUPFAM" id="SSF48452">
    <property type="entry name" value="TPR-like"/>
    <property type="match status" value="1"/>
</dbReference>
<keyword evidence="2" id="KW-0223">Dioxygenase</keyword>
<proteinExistence type="inferred from homology"/>
<dbReference type="GO" id="GO:0051213">
    <property type="term" value="F:dioxygenase activity"/>
    <property type="evidence" value="ECO:0007669"/>
    <property type="project" value="UniProtKB-KW"/>
</dbReference>